<organism evidence="1 2">
    <name type="scientific">Schizothecium vesticola</name>
    <dbReference type="NCBI Taxonomy" id="314040"/>
    <lineage>
        <taxon>Eukaryota</taxon>
        <taxon>Fungi</taxon>
        <taxon>Dikarya</taxon>
        <taxon>Ascomycota</taxon>
        <taxon>Pezizomycotina</taxon>
        <taxon>Sordariomycetes</taxon>
        <taxon>Sordariomycetidae</taxon>
        <taxon>Sordariales</taxon>
        <taxon>Schizotheciaceae</taxon>
        <taxon>Schizothecium</taxon>
    </lineage>
</organism>
<evidence type="ECO:0000313" key="1">
    <source>
        <dbReference type="EMBL" id="KAK0752726.1"/>
    </source>
</evidence>
<gene>
    <name evidence="1" type="ORF">B0T18DRAFT_483671</name>
</gene>
<dbReference type="AlphaFoldDB" id="A0AA40F7X3"/>
<dbReference type="EMBL" id="JAUKUD010000001">
    <property type="protein sequence ID" value="KAK0752726.1"/>
    <property type="molecule type" value="Genomic_DNA"/>
</dbReference>
<reference evidence="1" key="1">
    <citation type="submission" date="2023-06" db="EMBL/GenBank/DDBJ databases">
        <title>Genome-scale phylogeny and comparative genomics of the fungal order Sordariales.</title>
        <authorList>
            <consortium name="Lawrence Berkeley National Laboratory"/>
            <person name="Hensen N."/>
            <person name="Bonometti L."/>
            <person name="Westerberg I."/>
            <person name="Brannstrom I.O."/>
            <person name="Guillou S."/>
            <person name="Cros-Aarteil S."/>
            <person name="Calhoun S."/>
            <person name="Haridas S."/>
            <person name="Kuo A."/>
            <person name="Mondo S."/>
            <person name="Pangilinan J."/>
            <person name="Riley R."/>
            <person name="LaButti K."/>
            <person name="Andreopoulos B."/>
            <person name="Lipzen A."/>
            <person name="Chen C."/>
            <person name="Yanf M."/>
            <person name="Daum C."/>
            <person name="Ng V."/>
            <person name="Clum A."/>
            <person name="Steindorff A."/>
            <person name="Ohm R."/>
            <person name="Martin F."/>
            <person name="Silar P."/>
            <person name="Natvig D."/>
            <person name="Lalanne C."/>
            <person name="Gautier V."/>
            <person name="Ament-velasquez S.L."/>
            <person name="Kruys A."/>
            <person name="Hutchinson M.I."/>
            <person name="Powell A.J."/>
            <person name="Barry K."/>
            <person name="Miller A.N."/>
            <person name="Grigoriev I.V."/>
            <person name="Debuchy R."/>
            <person name="Gladieux P."/>
            <person name="Thoren M.H."/>
            <person name="Johannesson H."/>
        </authorList>
    </citation>
    <scope>NUCLEOTIDE SEQUENCE</scope>
    <source>
        <strain evidence="1">SMH3187-1</strain>
    </source>
</reference>
<protein>
    <submittedName>
        <fullName evidence="1">Uncharacterized protein</fullName>
    </submittedName>
</protein>
<comment type="caution">
    <text evidence="1">The sequence shown here is derived from an EMBL/GenBank/DDBJ whole genome shotgun (WGS) entry which is preliminary data.</text>
</comment>
<proteinExistence type="predicted"/>
<dbReference type="Proteomes" id="UP001172155">
    <property type="component" value="Unassembled WGS sequence"/>
</dbReference>
<sequence>MMRASQTQAIKVFEFKSMLEVFLSAWSPELVTATNLTFHGDFKCHYSVAGIPPTACAAVIGKLSRDLKRGIIGDDDHNCDVGVRVDVTEKHIPHGRRLVATAAAMISQMEKDVADSDKALVEMESRWSYLAGADNVNRKTHAIFQDRVDHTRACRTGLEAECAIKSKRLVECQEKILEQLSAMETGLAVLKAEKRARDEGLDRHTWPVHRALDPAEYAKELMLHLSNKLHQTRTAKGDLAQEIDKRDARVRDKDVHIARIYPRIIEVDDTDELLECQLCKKKTKFGKKVGRDQTLACLECIVPA</sequence>
<keyword evidence="2" id="KW-1185">Reference proteome</keyword>
<evidence type="ECO:0000313" key="2">
    <source>
        <dbReference type="Proteomes" id="UP001172155"/>
    </source>
</evidence>
<accession>A0AA40F7X3</accession>
<name>A0AA40F7X3_9PEZI</name>